<dbReference type="InterPro" id="IPR029063">
    <property type="entry name" value="SAM-dependent_MTases_sf"/>
</dbReference>
<dbReference type="RefSeq" id="XP_008620968.1">
    <property type="nucleotide sequence ID" value="XM_008622746.1"/>
</dbReference>
<reference evidence="5 6" key="1">
    <citation type="submission" date="2012-04" db="EMBL/GenBank/DDBJ databases">
        <title>The Genome Sequence of Saprolegnia declina VS20.</title>
        <authorList>
            <consortium name="The Broad Institute Genome Sequencing Platform"/>
            <person name="Russ C."/>
            <person name="Nusbaum C."/>
            <person name="Tyler B."/>
            <person name="van West P."/>
            <person name="Dieguez-Uribeondo J."/>
            <person name="de Bruijn I."/>
            <person name="Tripathy S."/>
            <person name="Jiang R."/>
            <person name="Young S.K."/>
            <person name="Zeng Q."/>
            <person name="Gargeya S."/>
            <person name="Fitzgerald M."/>
            <person name="Haas B."/>
            <person name="Abouelleil A."/>
            <person name="Alvarado L."/>
            <person name="Arachchi H.M."/>
            <person name="Berlin A."/>
            <person name="Chapman S.B."/>
            <person name="Goldberg J."/>
            <person name="Griggs A."/>
            <person name="Gujja S."/>
            <person name="Hansen M."/>
            <person name="Howarth C."/>
            <person name="Imamovic A."/>
            <person name="Larimer J."/>
            <person name="McCowen C."/>
            <person name="Montmayeur A."/>
            <person name="Murphy C."/>
            <person name="Neiman D."/>
            <person name="Pearson M."/>
            <person name="Priest M."/>
            <person name="Roberts A."/>
            <person name="Saif S."/>
            <person name="Shea T."/>
            <person name="Sisk P."/>
            <person name="Sykes S."/>
            <person name="Wortman J."/>
            <person name="Nusbaum C."/>
            <person name="Birren B."/>
        </authorList>
    </citation>
    <scope>NUCLEOTIDE SEQUENCE [LARGE SCALE GENOMIC DNA]</scope>
    <source>
        <strain evidence="5 6">VS20</strain>
    </source>
</reference>
<keyword evidence="2" id="KW-0489">Methyltransferase</keyword>
<evidence type="ECO:0000256" key="3">
    <source>
        <dbReference type="ARBA" id="ARBA00022679"/>
    </source>
</evidence>
<dbReference type="InParanoid" id="T0PX51"/>
<evidence type="ECO:0000313" key="5">
    <source>
        <dbReference type="EMBL" id="EQC25600.1"/>
    </source>
</evidence>
<proteinExistence type="predicted"/>
<dbReference type="STRING" id="1156394.T0PX51"/>
<keyword evidence="6" id="KW-1185">Reference proteome</keyword>
<organism evidence="5 6">
    <name type="scientific">Saprolegnia diclina (strain VS20)</name>
    <dbReference type="NCBI Taxonomy" id="1156394"/>
    <lineage>
        <taxon>Eukaryota</taxon>
        <taxon>Sar</taxon>
        <taxon>Stramenopiles</taxon>
        <taxon>Oomycota</taxon>
        <taxon>Saprolegniomycetes</taxon>
        <taxon>Saprolegniales</taxon>
        <taxon>Saprolegniaceae</taxon>
        <taxon>Saprolegnia</taxon>
    </lineage>
</organism>
<dbReference type="Proteomes" id="UP000030762">
    <property type="component" value="Unassembled WGS sequence"/>
</dbReference>
<dbReference type="SUPFAM" id="SSF53335">
    <property type="entry name" value="S-adenosyl-L-methionine-dependent methyltransferases"/>
    <property type="match status" value="1"/>
</dbReference>
<accession>T0PX51</accession>
<dbReference type="PROSITE" id="PS51585">
    <property type="entry name" value="SAM_MT_TPMT"/>
    <property type="match status" value="1"/>
</dbReference>
<sequence>MALRRSWHRPALGARGFFDKVGRDWETAWTQQVTPWELQGVNPSFVEGLAHVEKRGGRALVPGCGSGYDILHLQKQGWAATGLDISPTAVAKARAVVGDNVRVTDFFNYSEPEPFDLVYDYLFFAAIEPEMRGRAAAQFKALLHPTSGVLLTLLFPYVAEHGAMRKAGPPYELSLQDYKAILEPAGLTLQATIEPSNSIKPRRGRELLAIWGCTVTAS</sequence>
<dbReference type="OrthoDB" id="276151at2759"/>
<dbReference type="InterPro" id="IPR008854">
    <property type="entry name" value="TPMT"/>
</dbReference>
<evidence type="ECO:0000256" key="4">
    <source>
        <dbReference type="ARBA" id="ARBA00022691"/>
    </source>
</evidence>
<dbReference type="AlphaFoldDB" id="T0PX51"/>
<dbReference type="EMBL" id="JH767265">
    <property type="protein sequence ID" value="EQC25600.1"/>
    <property type="molecule type" value="Genomic_DNA"/>
</dbReference>
<evidence type="ECO:0000256" key="1">
    <source>
        <dbReference type="ARBA" id="ARBA00022553"/>
    </source>
</evidence>
<gene>
    <name evidence="5" type="ORF">SDRG_16531</name>
</gene>
<name>T0PX51_SAPDV</name>
<dbReference type="PANTHER" id="PTHR32183">
    <property type="match status" value="1"/>
</dbReference>
<evidence type="ECO:0000313" key="6">
    <source>
        <dbReference type="Proteomes" id="UP000030762"/>
    </source>
</evidence>
<dbReference type="Pfam" id="PF05724">
    <property type="entry name" value="TPMT"/>
    <property type="match status" value="1"/>
</dbReference>
<dbReference type="PANTHER" id="PTHR32183:SF11">
    <property type="entry name" value="THIOL METHYLTRANSFERASE 2-RELATED"/>
    <property type="match status" value="1"/>
</dbReference>
<dbReference type="eggNOG" id="ENOG502QS1V">
    <property type="taxonomic scope" value="Eukaryota"/>
</dbReference>
<dbReference type="GO" id="GO:0008757">
    <property type="term" value="F:S-adenosylmethionine-dependent methyltransferase activity"/>
    <property type="evidence" value="ECO:0007669"/>
    <property type="project" value="InterPro"/>
</dbReference>
<keyword evidence="3" id="KW-0808">Transferase</keyword>
<protein>
    <recommendedName>
        <fullName evidence="7">Thiopurine S-methyltransferase</fullName>
    </recommendedName>
</protein>
<keyword evidence="1" id="KW-0597">Phosphoprotein</keyword>
<evidence type="ECO:0000256" key="2">
    <source>
        <dbReference type="ARBA" id="ARBA00022603"/>
    </source>
</evidence>
<dbReference type="VEuPathDB" id="FungiDB:SDRG_16531"/>
<dbReference type="OMA" id="EQTFFCA"/>
<keyword evidence="4" id="KW-0949">S-adenosyl-L-methionine</keyword>
<dbReference type="GO" id="GO:0032259">
    <property type="term" value="P:methylation"/>
    <property type="evidence" value="ECO:0007669"/>
    <property type="project" value="UniProtKB-KW"/>
</dbReference>
<dbReference type="Gene3D" id="3.40.50.150">
    <property type="entry name" value="Vaccinia Virus protein VP39"/>
    <property type="match status" value="1"/>
</dbReference>
<evidence type="ECO:0008006" key="7">
    <source>
        <dbReference type="Google" id="ProtNLM"/>
    </source>
</evidence>
<dbReference type="GeneID" id="19957258"/>
<dbReference type="CDD" id="cd02440">
    <property type="entry name" value="AdoMet_MTases"/>
    <property type="match status" value="1"/>
</dbReference>